<feature type="compositionally biased region" description="Basic and acidic residues" evidence="1">
    <location>
        <begin position="42"/>
        <end position="90"/>
    </location>
</feature>
<keyword evidence="4" id="KW-1185">Reference proteome</keyword>
<comment type="caution">
    <text evidence="3">The sequence shown here is derived from an EMBL/GenBank/DDBJ whole genome shotgun (WGS) entry which is preliminary data.</text>
</comment>
<dbReference type="Proteomes" id="UP000632774">
    <property type="component" value="Unassembled WGS sequence"/>
</dbReference>
<accession>A0ABR9XCN7</accession>
<evidence type="ECO:0008006" key="5">
    <source>
        <dbReference type="Google" id="ProtNLM"/>
    </source>
</evidence>
<gene>
    <name evidence="3" type="ORF">IRJ18_00125</name>
</gene>
<name>A0ABR9XCN7_9SPHI</name>
<reference evidence="3 4" key="1">
    <citation type="submission" date="2020-10" db="EMBL/GenBank/DDBJ databases">
        <title>Mucilaginibacter mali sp. nov., isolated from rhizosphere soil of apple orchard.</title>
        <authorList>
            <person name="Lee J.-S."/>
            <person name="Kim H.S."/>
            <person name="Kim J.-S."/>
        </authorList>
    </citation>
    <scope>NUCLEOTIDE SEQUENCE [LARGE SCALE GENOMIC DNA]</scope>
    <source>
        <strain evidence="3 4">KCTC 23157</strain>
    </source>
</reference>
<protein>
    <recommendedName>
        <fullName evidence="5">Pentapeptide MXKDX repeat protein</fullName>
    </recommendedName>
</protein>
<evidence type="ECO:0000256" key="1">
    <source>
        <dbReference type="SAM" id="MobiDB-lite"/>
    </source>
</evidence>
<feature type="signal peptide" evidence="2">
    <location>
        <begin position="1"/>
        <end position="27"/>
    </location>
</feature>
<dbReference type="RefSeq" id="WP_194104169.1">
    <property type="nucleotide sequence ID" value="NZ_JADFFM010000001.1"/>
</dbReference>
<feature type="chain" id="PRO_5046069669" description="Pentapeptide MXKDX repeat protein" evidence="2">
    <location>
        <begin position="28"/>
        <end position="90"/>
    </location>
</feature>
<evidence type="ECO:0000313" key="4">
    <source>
        <dbReference type="Proteomes" id="UP000632774"/>
    </source>
</evidence>
<keyword evidence="2" id="KW-0732">Signal</keyword>
<dbReference type="EMBL" id="JADFFM010000001">
    <property type="protein sequence ID" value="MBE9664744.1"/>
    <property type="molecule type" value="Genomic_DNA"/>
</dbReference>
<organism evidence="3 4">
    <name type="scientific">Mucilaginibacter boryungensis</name>
    <dbReference type="NCBI Taxonomy" id="768480"/>
    <lineage>
        <taxon>Bacteria</taxon>
        <taxon>Pseudomonadati</taxon>
        <taxon>Bacteroidota</taxon>
        <taxon>Sphingobacteriia</taxon>
        <taxon>Sphingobacteriales</taxon>
        <taxon>Sphingobacteriaceae</taxon>
        <taxon>Mucilaginibacter</taxon>
    </lineage>
</organism>
<feature type="region of interest" description="Disordered" evidence="1">
    <location>
        <begin position="32"/>
        <end position="90"/>
    </location>
</feature>
<evidence type="ECO:0000256" key="2">
    <source>
        <dbReference type="SAM" id="SignalP"/>
    </source>
</evidence>
<sequence length="90" mass="10336">MNTNLKKSVLSIAFVAMAMMFNVNVQAANGSDTTKMAKKKMDKMAMKKEDKMKMDDKMSKDKMKMDSKMSKDKMKGDKMKMKKDSSKMKM</sequence>
<proteinExistence type="predicted"/>
<evidence type="ECO:0000313" key="3">
    <source>
        <dbReference type="EMBL" id="MBE9664744.1"/>
    </source>
</evidence>